<evidence type="ECO:0000313" key="2">
    <source>
        <dbReference type="EMBL" id="KAJ1981107.1"/>
    </source>
</evidence>
<dbReference type="EMBL" id="JANBQB010000138">
    <property type="protein sequence ID" value="KAJ1981107.1"/>
    <property type="molecule type" value="Genomic_DNA"/>
</dbReference>
<dbReference type="GO" id="GO:0031624">
    <property type="term" value="F:ubiquitin conjugating enzyme binding"/>
    <property type="evidence" value="ECO:0007669"/>
    <property type="project" value="TreeGrafter"/>
</dbReference>
<dbReference type="GO" id="GO:0005634">
    <property type="term" value="C:nucleus"/>
    <property type="evidence" value="ECO:0007669"/>
    <property type="project" value="TreeGrafter"/>
</dbReference>
<gene>
    <name evidence="2" type="ORF">H4R34_002209</name>
</gene>
<protein>
    <submittedName>
        <fullName evidence="2">Uncharacterized protein</fullName>
    </submittedName>
</protein>
<dbReference type="GO" id="GO:0005829">
    <property type="term" value="C:cytosol"/>
    <property type="evidence" value="ECO:0007669"/>
    <property type="project" value="TreeGrafter"/>
</dbReference>
<dbReference type="GO" id="GO:0000151">
    <property type="term" value="C:ubiquitin ligase complex"/>
    <property type="evidence" value="ECO:0007669"/>
    <property type="project" value="TreeGrafter"/>
</dbReference>
<dbReference type="Proteomes" id="UP001151582">
    <property type="component" value="Unassembled WGS sequence"/>
</dbReference>
<dbReference type="PANTHER" id="PTHR31531:SF2">
    <property type="entry name" value="E3 UBIQUITIN-PROTEIN LIGASE E3D"/>
    <property type="match status" value="1"/>
</dbReference>
<dbReference type="GO" id="GO:0061630">
    <property type="term" value="F:ubiquitin protein ligase activity"/>
    <property type="evidence" value="ECO:0007669"/>
    <property type="project" value="TreeGrafter"/>
</dbReference>
<evidence type="ECO:0000256" key="1">
    <source>
        <dbReference type="SAM" id="MobiDB-lite"/>
    </source>
</evidence>
<dbReference type="GO" id="GO:0051865">
    <property type="term" value="P:protein autoubiquitination"/>
    <property type="evidence" value="ECO:0007669"/>
    <property type="project" value="TreeGrafter"/>
</dbReference>
<accession>A0A9W8B4L5</accession>
<proteinExistence type="predicted"/>
<dbReference type="AlphaFoldDB" id="A0A9W8B4L5"/>
<dbReference type="InterPro" id="IPR019193">
    <property type="entry name" value="UBQ-conj_enz_E2-bd_prot"/>
</dbReference>
<feature type="compositionally biased region" description="Pro residues" evidence="1">
    <location>
        <begin position="65"/>
        <end position="78"/>
    </location>
</feature>
<name>A0A9W8B4L5_9FUNG</name>
<dbReference type="GO" id="GO:0043161">
    <property type="term" value="P:proteasome-mediated ubiquitin-dependent protein catabolic process"/>
    <property type="evidence" value="ECO:0007669"/>
    <property type="project" value="TreeGrafter"/>
</dbReference>
<feature type="region of interest" description="Disordered" evidence="1">
    <location>
        <begin position="60"/>
        <end position="84"/>
    </location>
</feature>
<sequence length="338" mass="37643">MLTPVSSLYAECLTNLHSVNVHCALRAPVDDHGHDPGSERTIAFDRQQCCVRTADSSDSLLLPKPVAPPPTRIRPLPLPTSSNSLTTGQQGAVFTFNVADKTTTGASPKADATVPLLLAEHTAPLPAPRLASVDQIYCRWCNQTVAQTVSSVNLTSTFDQSNTLPLLTQGNADQQMYFTATDLPSEHWAELLDCWMCHPDEETKYIVQFDQDVSRPGARLYPWNPSLNQLLVGNTYTLLHPDNIQAQSVQIEPIAQGHQDKNKVHRMVYRLFMHTVVFADSHSPSHTDQWRRRNDVEPIYYGRQQCLEIMTLLTASTLALPPPARTFQTFQVGFLTVL</sequence>
<keyword evidence="3" id="KW-1185">Reference proteome</keyword>
<comment type="caution">
    <text evidence="2">The sequence shown here is derived from an EMBL/GenBank/DDBJ whole genome shotgun (WGS) entry which is preliminary data.</text>
</comment>
<dbReference type="GO" id="GO:0006513">
    <property type="term" value="P:protein monoubiquitination"/>
    <property type="evidence" value="ECO:0007669"/>
    <property type="project" value="TreeGrafter"/>
</dbReference>
<dbReference type="GO" id="GO:0030332">
    <property type="term" value="F:cyclin binding"/>
    <property type="evidence" value="ECO:0007669"/>
    <property type="project" value="TreeGrafter"/>
</dbReference>
<reference evidence="2" key="1">
    <citation type="submission" date="2022-07" db="EMBL/GenBank/DDBJ databases">
        <title>Phylogenomic reconstructions and comparative analyses of Kickxellomycotina fungi.</title>
        <authorList>
            <person name="Reynolds N.K."/>
            <person name="Stajich J.E."/>
            <person name="Barry K."/>
            <person name="Grigoriev I.V."/>
            <person name="Crous P."/>
            <person name="Smith M.E."/>
        </authorList>
    </citation>
    <scope>NUCLEOTIDE SEQUENCE</scope>
    <source>
        <strain evidence="2">RSA 567</strain>
    </source>
</reference>
<dbReference type="OrthoDB" id="66510at2759"/>
<dbReference type="GO" id="GO:0000209">
    <property type="term" value="P:protein polyubiquitination"/>
    <property type="evidence" value="ECO:0007669"/>
    <property type="project" value="TreeGrafter"/>
</dbReference>
<dbReference type="PANTHER" id="PTHR31531">
    <property type="entry name" value="E3 UBIQUITIN-PROTEIN LIGASE E3D FAMILY MEMBER"/>
    <property type="match status" value="1"/>
</dbReference>
<dbReference type="Pfam" id="PF09814">
    <property type="entry name" value="HECT_2"/>
    <property type="match status" value="1"/>
</dbReference>
<evidence type="ECO:0000313" key="3">
    <source>
        <dbReference type="Proteomes" id="UP001151582"/>
    </source>
</evidence>
<organism evidence="2 3">
    <name type="scientific">Dimargaris verticillata</name>
    <dbReference type="NCBI Taxonomy" id="2761393"/>
    <lineage>
        <taxon>Eukaryota</taxon>
        <taxon>Fungi</taxon>
        <taxon>Fungi incertae sedis</taxon>
        <taxon>Zoopagomycota</taxon>
        <taxon>Kickxellomycotina</taxon>
        <taxon>Dimargaritomycetes</taxon>
        <taxon>Dimargaritales</taxon>
        <taxon>Dimargaritaceae</taxon>
        <taxon>Dimargaris</taxon>
    </lineage>
</organism>